<dbReference type="Pfam" id="PF13280">
    <property type="entry name" value="WYL"/>
    <property type="match status" value="1"/>
</dbReference>
<organism evidence="3 4">
    <name type="scientific">Cupriavidus malaysiensis</name>
    <dbReference type="NCBI Taxonomy" id="367825"/>
    <lineage>
        <taxon>Bacteria</taxon>
        <taxon>Pseudomonadati</taxon>
        <taxon>Pseudomonadota</taxon>
        <taxon>Betaproteobacteria</taxon>
        <taxon>Burkholderiales</taxon>
        <taxon>Burkholderiaceae</taxon>
        <taxon>Cupriavidus</taxon>
    </lineage>
</organism>
<dbReference type="PANTHER" id="PTHR34580">
    <property type="match status" value="1"/>
</dbReference>
<dbReference type="EMBL" id="CP017754">
    <property type="protein sequence ID" value="AOZ04687.1"/>
    <property type="molecule type" value="Genomic_DNA"/>
</dbReference>
<evidence type="ECO:0000313" key="4">
    <source>
        <dbReference type="Proteomes" id="UP000177515"/>
    </source>
</evidence>
<keyword evidence="4" id="KW-1185">Reference proteome</keyword>
<evidence type="ECO:0000259" key="2">
    <source>
        <dbReference type="Pfam" id="PF13280"/>
    </source>
</evidence>
<sequence length="330" mass="37746">MPKRPDTLETTLLAVELLRRIPRHRKISAVELHEQLKHAGIERELRTIQRQLEKLSEQFDIERDDRSKPFGYRWKERASGLSLPVLSEQESLMLMLAEQHLRHLLPSSLMQSMDGFFQQARANLSPHGGNATGNVTGRGNRREREWLNKVRVVSTTQPLLPPKIRPGVFETVSNALYANRWLALDYKNAAGKRKTASVMPLGLAQQGVRLYLVCRYEGYDNERILALHRILSAEASVHTFERPRDFDLQRYDADGHFGFGDGKRIRLMFRIAKEAGLHLLESPLSSDQQVREVGDGFEISATVVETAQLEWWLRGFGEAVGEVRREALSM</sequence>
<dbReference type="PANTHER" id="PTHR34580:SF1">
    <property type="entry name" value="PROTEIN PAFC"/>
    <property type="match status" value="1"/>
</dbReference>
<evidence type="ECO:0000313" key="3">
    <source>
        <dbReference type="EMBL" id="AOZ04687.1"/>
    </source>
</evidence>
<reference evidence="3 4" key="1">
    <citation type="submission" date="2016-10" db="EMBL/GenBank/DDBJ databases">
        <title>Complete genome sequences of three Cupriavidus strains isolated from various Malaysian environments.</title>
        <authorList>
            <person name="Abdullah A.A.-A."/>
            <person name="Shafie N.A.H."/>
            <person name="Lau N.S."/>
        </authorList>
    </citation>
    <scope>NUCLEOTIDE SEQUENCE [LARGE SCALE GENOMIC DNA]</scope>
    <source>
        <strain evidence="3 4">USMAA1020</strain>
    </source>
</reference>
<dbReference type="InterPro" id="IPR026881">
    <property type="entry name" value="WYL_dom"/>
</dbReference>
<proteinExistence type="predicted"/>
<name>A0ABN4TC39_9BURK</name>
<dbReference type="PROSITE" id="PS52050">
    <property type="entry name" value="WYL"/>
    <property type="match status" value="1"/>
</dbReference>
<accession>A0ABN4TC39</accession>
<gene>
    <name evidence="3" type="ORF">BKK80_01665</name>
</gene>
<dbReference type="RefSeq" id="WP_071010588.1">
    <property type="nucleotide sequence ID" value="NZ_CP017754.1"/>
</dbReference>
<dbReference type="Proteomes" id="UP000177515">
    <property type="component" value="Chromosome 1"/>
</dbReference>
<keyword evidence="1" id="KW-0175">Coiled coil</keyword>
<dbReference type="InterPro" id="IPR051534">
    <property type="entry name" value="CBASS_pafABC_assoc_protein"/>
</dbReference>
<feature type="domain" description="WYL" evidence="2">
    <location>
        <begin position="168"/>
        <end position="234"/>
    </location>
</feature>
<feature type="coiled-coil region" evidence="1">
    <location>
        <begin position="38"/>
        <end position="65"/>
    </location>
</feature>
<protein>
    <submittedName>
        <fullName evidence="3">WYL domain-containing protein</fullName>
    </submittedName>
</protein>
<evidence type="ECO:0000256" key="1">
    <source>
        <dbReference type="SAM" id="Coils"/>
    </source>
</evidence>